<comment type="caution">
    <text evidence="3">The sequence shown here is derived from an EMBL/GenBank/DDBJ whole genome shotgun (WGS) entry which is preliminary data.</text>
</comment>
<accession>A0A3L6DN07</accession>
<gene>
    <name evidence="3" type="ORF">Zm00014a_037913</name>
</gene>
<evidence type="ECO:0000256" key="2">
    <source>
        <dbReference type="SAM" id="Phobius"/>
    </source>
</evidence>
<evidence type="ECO:0008006" key="4">
    <source>
        <dbReference type="Google" id="ProtNLM"/>
    </source>
</evidence>
<feature type="compositionally biased region" description="Polar residues" evidence="1">
    <location>
        <begin position="223"/>
        <end position="240"/>
    </location>
</feature>
<dbReference type="PANTHER" id="PTHR16201">
    <property type="entry name" value="SEVEN TRANSMEMBRANE PROTEIN 1-RELATED"/>
    <property type="match status" value="1"/>
</dbReference>
<feature type="region of interest" description="Disordered" evidence="1">
    <location>
        <begin position="222"/>
        <end position="241"/>
    </location>
</feature>
<evidence type="ECO:0000256" key="1">
    <source>
        <dbReference type="SAM" id="MobiDB-lite"/>
    </source>
</evidence>
<dbReference type="PANTHER" id="PTHR16201:SF44">
    <property type="entry name" value="SEVEN TRANSMEMBRANE PROTEIN 1"/>
    <property type="match status" value="1"/>
</dbReference>
<dbReference type="AlphaFoldDB" id="A0A3L6DN07"/>
<sequence>MPPHSSLSRLRFRTSQFFFFPHPPSFPSSSSPLLRLPLPYVIRPRARRRKSPLWHQLLASHLPCQASSSRDLFNLAGCFLEPATDIDSSVFDLISNTSFLTKLPTQFYMALLYTITTLILTGQTIYYSHIYHHLKLKNSRAASKPQKHQHRDASLREKLLGAKGGAASINNESDTTVLSPSSPIPVNMKLVDQYHGSSSNADYYYMSARSLSRSPVPTAGIWSGSNRQSSRSPPQMNDQRGSLIGEIAPEHSAPSTVTKNALSVAPWMGLLLGTCLLHILIGNKHREMASGTVIPIGRRLLLFVDDHGNSSLSQSSRSEIGSFLGWAMAMIYMGGRLPQILLNVRLHKNKHLLFVISLIGNRFSVLQYWVTICRIYQMQRGHVEASTLTSTPTVRVRAIFLNISLSNIQLYLQSSVCNIFPPVTWLTIMIFNSIQGLNPLMFTFALLGNSTYVGSILVNSLDWSKLRPNLPWLVESGGCVLLDSCVSFTPLLL</sequence>
<feature type="transmembrane region" description="Helical" evidence="2">
    <location>
        <begin position="261"/>
        <end position="281"/>
    </location>
</feature>
<dbReference type="ExpressionAtlas" id="A0A3L6DN07">
    <property type="expression patterns" value="baseline and differential"/>
</dbReference>
<protein>
    <recommendedName>
        <fullName evidence="4">PQ-loop repeat family protein / transmembrane family protein</fullName>
    </recommendedName>
</protein>
<proteinExistence type="predicted"/>
<keyword evidence="2" id="KW-0812">Transmembrane</keyword>
<name>A0A3L6DN07_MAIZE</name>
<dbReference type="EMBL" id="NCVQ01000009">
    <property type="protein sequence ID" value="PWZ09738.1"/>
    <property type="molecule type" value="Genomic_DNA"/>
</dbReference>
<reference evidence="3" key="1">
    <citation type="journal article" date="2018" name="Nat. Genet.">
        <title>Extensive intraspecific gene order and gene structural variations between Mo17 and other maize genomes.</title>
        <authorList>
            <person name="Sun S."/>
            <person name="Zhou Y."/>
            <person name="Chen J."/>
            <person name="Shi J."/>
            <person name="Zhao H."/>
            <person name="Zhao H."/>
            <person name="Song W."/>
            <person name="Zhang M."/>
            <person name="Cui Y."/>
            <person name="Dong X."/>
            <person name="Liu H."/>
            <person name="Ma X."/>
            <person name="Jiao Y."/>
            <person name="Wang B."/>
            <person name="Wei X."/>
            <person name="Stein J.C."/>
            <person name="Glaubitz J.C."/>
            <person name="Lu F."/>
            <person name="Yu G."/>
            <person name="Liang C."/>
            <person name="Fengler K."/>
            <person name="Li B."/>
            <person name="Rafalski A."/>
            <person name="Schnable P.S."/>
            <person name="Ware D.H."/>
            <person name="Buckler E.S."/>
            <person name="Lai J."/>
        </authorList>
    </citation>
    <scope>NUCLEOTIDE SEQUENCE [LARGE SCALE GENOMIC DNA]</scope>
    <source>
        <tissue evidence="3">Seedling</tissue>
    </source>
</reference>
<dbReference type="InterPro" id="IPR051415">
    <property type="entry name" value="LAAT-1"/>
</dbReference>
<dbReference type="Proteomes" id="UP000251960">
    <property type="component" value="Chromosome 8"/>
</dbReference>
<keyword evidence="2" id="KW-1133">Transmembrane helix</keyword>
<evidence type="ECO:0000313" key="3">
    <source>
        <dbReference type="EMBL" id="PWZ09738.1"/>
    </source>
</evidence>
<keyword evidence="2" id="KW-0472">Membrane</keyword>
<feature type="transmembrane region" description="Helical" evidence="2">
    <location>
        <begin position="107"/>
        <end position="127"/>
    </location>
</feature>
<organism evidence="3">
    <name type="scientific">Zea mays</name>
    <name type="common">Maize</name>
    <dbReference type="NCBI Taxonomy" id="4577"/>
    <lineage>
        <taxon>Eukaryota</taxon>
        <taxon>Viridiplantae</taxon>
        <taxon>Streptophyta</taxon>
        <taxon>Embryophyta</taxon>
        <taxon>Tracheophyta</taxon>
        <taxon>Spermatophyta</taxon>
        <taxon>Magnoliopsida</taxon>
        <taxon>Liliopsida</taxon>
        <taxon>Poales</taxon>
        <taxon>Poaceae</taxon>
        <taxon>PACMAD clade</taxon>
        <taxon>Panicoideae</taxon>
        <taxon>Andropogonodae</taxon>
        <taxon>Andropogoneae</taxon>
        <taxon>Tripsacinae</taxon>
        <taxon>Zea</taxon>
    </lineage>
</organism>